<sequence>MNDTLNKIKAEAQRRRESEAMSRASSMDLAQRRSAAAMPLFKAFGDIENTFVRIDVLKRIWPEDYQRRSDRARGLVAGFLGGEPHPYGLSLHIPGGKATFEVELTWDGKILYVSSREVSGLRPWASKVEQPEPWLEDFCQTMSTLLEF</sequence>
<evidence type="ECO:0000313" key="3">
    <source>
        <dbReference type="Proteomes" id="UP000232638"/>
    </source>
</evidence>
<feature type="region of interest" description="Disordered" evidence="1">
    <location>
        <begin position="1"/>
        <end position="26"/>
    </location>
</feature>
<dbReference type="Proteomes" id="UP000232638">
    <property type="component" value="Chromosome"/>
</dbReference>
<gene>
    <name evidence="2" type="ORF">THSYN_26155</name>
</gene>
<dbReference type="KEGG" id="tsy:THSYN_26155"/>
<protein>
    <submittedName>
        <fullName evidence="2">Uncharacterized protein</fullName>
    </submittedName>
</protein>
<feature type="compositionally biased region" description="Basic and acidic residues" evidence="1">
    <location>
        <begin position="1"/>
        <end position="20"/>
    </location>
</feature>
<dbReference type="AlphaFoldDB" id="A0A2K8UER1"/>
<proteinExistence type="predicted"/>
<dbReference type="RefSeq" id="WP_100921744.1">
    <property type="nucleotide sequence ID" value="NZ_CP020370.1"/>
</dbReference>
<evidence type="ECO:0000256" key="1">
    <source>
        <dbReference type="SAM" id="MobiDB-lite"/>
    </source>
</evidence>
<dbReference type="OrthoDB" id="5766162at2"/>
<accession>A0A2K8UER1</accession>
<name>A0A2K8UER1_9GAMM</name>
<keyword evidence="3" id="KW-1185">Reference proteome</keyword>
<evidence type="ECO:0000313" key="2">
    <source>
        <dbReference type="EMBL" id="AUB84076.1"/>
    </source>
</evidence>
<reference evidence="2 3" key="1">
    <citation type="submission" date="2017-03" db="EMBL/GenBank/DDBJ databases">
        <title>Complete genome sequence of Candidatus 'Thiodictyon syntrophicum' sp. nov. strain Cad16T, a photolithoautotroph purple sulfur bacterium isolated from an alpine meromictic lake.</title>
        <authorList>
            <person name="Luedin S.M."/>
            <person name="Pothier J.F."/>
            <person name="Danza F."/>
            <person name="Storelli N."/>
            <person name="Wittwer M."/>
            <person name="Tonolla M."/>
        </authorList>
    </citation>
    <scope>NUCLEOTIDE SEQUENCE [LARGE SCALE GENOMIC DNA]</scope>
    <source>
        <strain evidence="2 3">Cad16T</strain>
    </source>
</reference>
<organism evidence="2 3">
    <name type="scientific">Candidatus Thiodictyon syntrophicum</name>
    <dbReference type="NCBI Taxonomy" id="1166950"/>
    <lineage>
        <taxon>Bacteria</taxon>
        <taxon>Pseudomonadati</taxon>
        <taxon>Pseudomonadota</taxon>
        <taxon>Gammaproteobacteria</taxon>
        <taxon>Chromatiales</taxon>
        <taxon>Chromatiaceae</taxon>
        <taxon>Thiodictyon</taxon>
    </lineage>
</organism>
<dbReference type="EMBL" id="CP020370">
    <property type="protein sequence ID" value="AUB84076.1"/>
    <property type="molecule type" value="Genomic_DNA"/>
</dbReference>